<gene>
    <name evidence="2" type="primary">ATP8</name>
</gene>
<organism evidence="2">
    <name type="scientific">Venustaconcha ellipsiformis</name>
    <name type="common">Ellipse</name>
    <name type="synonym">Actinonaias ellipsiformis</name>
    <dbReference type="NCBI Taxonomy" id="301928"/>
    <lineage>
        <taxon>Eukaryota</taxon>
        <taxon>Metazoa</taxon>
        <taxon>Spiralia</taxon>
        <taxon>Lophotrochozoa</taxon>
        <taxon>Mollusca</taxon>
        <taxon>Bivalvia</taxon>
        <taxon>Autobranchia</taxon>
        <taxon>Heteroconchia</taxon>
        <taxon>Palaeoheterodonta</taxon>
        <taxon>Unionida</taxon>
        <taxon>Unionoidea</taxon>
        <taxon>Unionidae</taxon>
        <taxon>Ambleminae</taxon>
        <taxon>Lampsilini</taxon>
        <taxon>Venustaconcha</taxon>
    </lineage>
</organism>
<name>D2DW14_VENEL</name>
<dbReference type="RefSeq" id="YP_003354975.1">
    <property type="nucleotide sequence ID" value="NC_013659.1"/>
</dbReference>
<evidence type="ECO:0000313" key="2">
    <source>
        <dbReference type="EMBL" id="ACQ91031.1"/>
    </source>
</evidence>
<dbReference type="CTD" id="4509"/>
<keyword evidence="1" id="KW-0812">Transmembrane</keyword>
<reference evidence="2" key="1">
    <citation type="journal article" date="2009" name="Genetics">
        <title>Comparative mitochondrial genomics of freshwater mussels (Bivalvia: Unionoida) with doubly uniparental inheritance of mtDNA: gender-specific open reading frames and putative origins of replication.</title>
        <authorList>
            <person name="Breton S."/>
            <person name="Beaupre H.D."/>
            <person name="Stewart D.T."/>
            <person name="Piontkivska H."/>
            <person name="Karmakar M."/>
            <person name="Bogan A.E."/>
            <person name="Blier P.U."/>
            <person name="Hoeh W.R."/>
        </authorList>
    </citation>
    <scope>NUCLEOTIDE SEQUENCE</scope>
    <source>
        <strain evidence="2">H2455g</strain>
    </source>
</reference>
<dbReference type="AlphaFoldDB" id="D2DW14"/>
<dbReference type="EMBL" id="FJ809752">
    <property type="protein sequence ID" value="ACQ91031.1"/>
    <property type="molecule type" value="Genomic_DNA"/>
</dbReference>
<protein>
    <submittedName>
        <fullName evidence="2">ATP synthase F0 subunit 8</fullName>
    </submittedName>
</protein>
<sequence length="57" mass="6269">MPQLSPVSWVLVSFFALVSVVSVGVKLWWDGGVTAYQVAVPLNVDKVFGSRLFAWKS</sequence>
<geneLocation type="mitochondrion" evidence="2"/>
<keyword evidence="1" id="KW-0472">Membrane</keyword>
<dbReference type="GeneID" id="8677256"/>
<keyword evidence="1" id="KW-1133">Transmembrane helix</keyword>
<evidence type="ECO:0000256" key="1">
    <source>
        <dbReference type="SAM" id="Phobius"/>
    </source>
</evidence>
<proteinExistence type="predicted"/>
<keyword evidence="2" id="KW-0496">Mitochondrion</keyword>
<feature type="transmembrane region" description="Helical" evidence="1">
    <location>
        <begin position="6"/>
        <end position="29"/>
    </location>
</feature>
<accession>D2DW14</accession>